<organism evidence="3">
    <name type="scientific">Melampsora larici-populina (strain 98AG31 / pathotype 3-4-7)</name>
    <name type="common">Poplar leaf rust fungus</name>
    <dbReference type="NCBI Taxonomy" id="747676"/>
    <lineage>
        <taxon>Eukaryota</taxon>
        <taxon>Fungi</taxon>
        <taxon>Dikarya</taxon>
        <taxon>Basidiomycota</taxon>
        <taxon>Pucciniomycotina</taxon>
        <taxon>Pucciniomycetes</taxon>
        <taxon>Pucciniales</taxon>
        <taxon>Melampsoraceae</taxon>
        <taxon>Melampsora</taxon>
    </lineage>
</organism>
<dbReference type="Pfam" id="PF00561">
    <property type="entry name" value="Abhydrolase_1"/>
    <property type="match status" value="1"/>
</dbReference>
<dbReference type="InterPro" id="IPR000073">
    <property type="entry name" value="AB_hydrolase_1"/>
</dbReference>
<accession>F4RSJ1</accession>
<protein>
    <submittedName>
        <fullName evidence="2">Alpha/beta hydrolase</fullName>
    </submittedName>
</protein>
<dbReference type="PANTHER" id="PTHR43433:SF5">
    <property type="entry name" value="AB HYDROLASE-1 DOMAIN-CONTAINING PROTEIN"/>
    <property type="match status" value="1"/>
</dbReference>
<evidence type="ECO:0000313" key="3">
    <source>
        <dbReference type="Proteomes" id="UP000001072"/>
    </source>
</evidence>
<dbReference type="GO" id="GO:0016787">
    <property type="term" value="F:hydrolase activity"/>
    <property type="evidence" value="ECO:0007669"/>
    <property type="project" value="UniProtKB-KW"/>
</dbReference>
<dbReference type="RefSeq" id="XP_007412050.1">
    <property type="nucleotide sequence ID" value="XM_007411988.1"/>
</dbReference>
<proteinExistence type="predicted"/>
<dbReference type="GeneID" id="18932078"/>
<dbReference type="HOGENOM" id="CLU_020336_20_1_1"/>
<dbReference type="KEGG" id="mlr:MELLADRAFT_72337"/>
<evidence type="ECO:0000313" key="2">
    <source>
        <dbReference type="EMBL" id="EGG04611.1"/>
    </source>
</evidence>
<dbReference type="Proteomes" id="UP000001072">
    <property type="component" value="Unassembled WGS sequence"/>
</dbReference>
<keyword evidence="3" id="KW-1185">Reference proteome</keyword>
<name>F4RSJ1_MELLP</name>
<dbReference type="AlphaFoldDB" id="F4RSJ1"/>
<sequence length="343" mass="38634">MYTSQDQIHLYAQESADDLPTALDPKTCLRRGFCPVPNPTRDPHQAYERKIYFELHGSENPTHKMVFIMGLNNTCFSWSRQVEHFSKKPGHAVLVFDNRGVGYSSPGRLELYKTSEMAKDILELLNYIHWTQDRSLHIIGVSMGGMITQELCFLIPNRVISVTLTSTKARDIHLPPLKVMLKIALMNLTGANQAQRVSGLVKIMFPDHYLEAPAKTSDDQFTTNQILEEAKMGYHHDIMRPQSSSAEVCQTAAALFHSCSSESLNRLRKSLGNAKVMILTGDEDLLMSVSKSVELHQDLKDSELIVWKGGGHALCAQMEQEYNSLIERVMKDGHDSIFNSTHS</sequence>
<dbReference type="EMBL" id="GL883117">
    <property type="protein sequence ID" value="EGG04611.1"/>
    <property type="molecule type" value="Genomic_DNA"/>
</dbReference>
<dbReference type="STRING" id="747676.F4RSJ1"/>
<keyword evidence="2" id="KW-0378">Hydrolase</keyword>
<dbReference type="InParanoid" id="F4RSJ1"/>
<gene>
    <name evidence="2" type="ORF">MELLADRAFT_72337</name>
</gene>
<reference evidence="3" key="1">
    <citation type="journal article" date="2011" name="Proc. Natl. Acad. Sci. U.S.A.">
        <title>Obligate biotrophy features unraveled by the genomic analysis of rust fungi.</title>
        <authorList>
            <person name="Duplessis S."/>
            <person name="Cuomo C.A."/>
            <person name="Lin Y.-C."/>
            <person name="Aerts A."/>
            <person name="Tisserant E."/>
            <person name="Veneault-Fourrey C."/>
            <person name="Joly D.L."/>
            <person name="Hacquard S."/>
            <person name="Amselem J."/>
            <person name="Cantarel B.L."/>
            <person name="Chiu R."/>
            <person name="Coutinho P.M."/>
            <person name="Feau N."/>
            <person name="Field M."/>
            <person name="Frey P."/>
            <person name="Gelhaye E."/>
            <person name="Goldberg J."/>
            <person name="Grabherr M.G."/>
            <person name="Kodira C.D."/>
            <person name="Kohler A."/>
            <person name="Kuees U."/>
            <person name="Lindquist E.A."/>
            <person name="Lucas S.M."/>
            <person name="Mago R."/>
            <person name="Mauceli E."/>
            <person name="Morin E."/>
            <person name="Murat C."/>
            <person name="Pangilinan J.L."/>
            <person name="Park R."/>
            <person name="Pearson M."/>
            <person name="Quesneville H."/>
            <person name="Rouhier N."/>
            <person name="Sakthikumar S."/>
            <person name="Salamov A.A."/>
            <person name="Schmutz J."/>
            <person name="Selles B."/>
            <person name="Shapiro H."/>
            <person name="Tanguay P."/>
            <person name="Tuskan G.A."/>
            <person name="Henrissat B."/>
            <person name="Van de Peer Y."/>
            <person name="Rouze P."/>
            <person name="Ellis J.G."/>
            <person name="Dodds P.N."/>
            <person name="Schein J.E."/>
            <person name="Zhong S."/>
            <person name="Hamelin R.C."/>
            <person name="Grigoriev I.V."/>
            <person name="Szabo L.J."/>
            <person name="Martin F."/>
        </authorList>
    </citation>
    <scope>NUCLEOTIDE SEQUENCE [LARGE SCALE GENOMIC DNA]</scope>
    <source>
        <strain evidence="3">98AG31 / pathotype 3-4-7</strain>
    </source>
</reference>
<dbReference type="Gene3D" id="3.40.50.1820">
    <property type="entry name" value="alpha/beta hydrolase"/>
    <property type="match status" value="1"/>
</dbReference>
<dbReference type="OrthoDB" id="19657at2759"/>
<dbReference type="VEuPathDB" id="FungiDB:MELLADRAFT_72337"/>
<dbReference type="InterPro" id="IPR050471">
    <property type="entry name" value="AB_hydrolase"/>
</dbReference>
<dbReference type="eggNOG" id="KOG4178">
    <property type="taxonomic scope" value="Eukaryota"/>
</dbReference>
<feature type="domain" description="AB hydrolase-1" evidence="1">
    <location>
        <begin position="65"/>
        <end position="314"/>
    </location>
</feature>
<dbReference type="PANTHER" id="PTHR43433">
    <property type="entry name" value="HYDROLASE, ALPHA/BETA FOLD FAMILY PROTEIN"/>
    <property type="match status" value="1"/>
</dbReference>
<evidence type="ECO:0000259" key="1">
    <source>
        <dbReference type="Pfam" id="PF00561"/>
    </source>
</evidence>
<dbReference type="SUPFAM" id="SSF53474">
    <property type="entry name" value="alpha/beta-Hydrolases"/>
    <property type="match status" value="1"/>
</dbReference>
<dbReference type="InterPro" id="IPR029058">
    <property type="entry name" value="AB_hydrolase_fold"/>
</dbReference>